<keyword evidence="1" id="KW-0812">Transmembrane</keyword>
<accession>A0AAN4ZC44</accession>
<sequence length="326" mass="37129">FIIFSSTVSLVESLPFHLRSLAPLGMHLVNAIFTAMCMMLHESLKMSDVCYMAMAFYLIGMIITFYATDESLCHLIIRGQLPDVQKQILKGENELCDREGGDQKIYRRMAKKVYEDICFLWVDTDELSIIYFLRNFFKSAVVLETILACIFAVTAGILDFEMMQLMAEHFANIYVIFIGKVRNFLSTMRLRKPSLTANRVKVLSSLQCIILLSLAVRKIMVKFKKNRYVAQVCKISDSMFPAAMIFSSFIDGLSATKIASYFGFGIGGMKDLLPFSLVYLFHLAVALYAHFRLRDTIPFSLYLIDLLPLSERPSYCSVKARVGEED</sequence>
<evidence type="ECO:0000256" key="1">
    <source>
        <dbReference type="SAM" id="Phobius"/>
    </source>
</evidence>
<keyword evidence="3" id="KW-1185">Reference proteome</keyword>
<evidence type="ECO:0000313" key="2">
    <source>
        <dbReference type="EMBL" id="GMR35052.1"/>
    </source>
</evidence>
<evidence type="ECO:0000313" key="3">
    <source>
        <dbReference type="Proteomes" id="UP001328107"/>
    </source>
</evidence>
<organism evidence="2 3">
    <name type="scientific">Pristionchus mayeri</name>
    <dbReference type="NCBI Taxonomy" id="1317129"/>
    <lineage>
        <taxon>Eukaryota</taxon>
        <taxon>Metazoa</taxon>
        <taxon>Ecdysozoa</taxon>
        <taxon>Nematoda</taxon>
        <taxon>Chromadorea</taxon>
        <taxon>Rhabditida</taxon>
        <taxon>Rhabditina</taxon>
        <taxon>Diplogasteromorpha</taxon>
        <taxon>Diplogasteroidea</taxon>
        <taxon>Neodiplogasteridae</taxon>
        <taxon>Pristionchus</taxon>
    </lineage>
</organism>
<comment type="caution">
    <text evidence="2">The sequence shown here is derived from an EMBL/GenBank/DDBJ whole genome shotgun (WGS) entry which is preliminary data.</text>
</comment>
<dbReference type="AlphaFoldDB" id="A0AAN4ZC44"/>
<keyword evidence="1" id="KW-1133">Transmembrane helix</keyword>
<name>A0AAN4ZC44_9BILA</name>
<dbReference type="Proteomes" id="UP001328107">
    <property type="component" value="Unassembled WGS sequence"/>
</dbReference>
<feature type="transmembrane region" description="Helical" evidence="1">
    <location>
        <begin position="272"/>
        <end position="291"/>
    </location>
</feature>
<protein>
    <submittedName>
        <fullName evidence="2">Uncharacterized protein</fullName>
    </submittedName>
</protein>
<gene>
    <name evidence="2" type="ORF">PMAYCL1PPCAC_05247</name>
</gene>
<feature type="non-terminal residue" evidence="2">
    <location>
        <position position="1"/>
    </location>
</feature>
<feature type="transmembrane region" description="Helical" evidence="1">
    <location>
        <begin position="136"/>
        <end position="158"/>
    </location>
</feature>
<dbReference type="EMBL" id="BTRK01000002">
    <property type="protein sequence ID" value="GMR35052.1"/>
    <property type="molecule type" value="Genomic_DNA"/>
</dbReference>
<feature type="non-terminal residue" evidence="2">
    <location>
        <position position="326"/>
    </location>
</feature>
<reference evidence="3" key="1">
    <citation type="submission" date="2022-10" db="EMBL/GenBank/DDBJ databases">
        <title>Genome assembly of Pristionchus species.</title>
        <authorList>
            <person name="Yoshida K."/>
            <person name="Sommer R.J."/>
        </authorList>
    </citation>
    <scope>NUCLEOTIDE SEQUENCE [LARGE SCALE GENOMIC DNA]</scope>
    <source>
        <strain evidence="3">RS5460</strain>
    </source>
</reference>
<feature type="transmembrane region" description="Helical" evidence="1">
    <location>
        <begin position="20"/>
        <end position="40"/>
    </location>
</feature>
<keyword evidence="1" id="KW-0472">Membrane</keyword>
<proteinExistence type="predicted"/>
<feature type="transmembrane region" description="Helical" evidence="1">
    <location>
        <begin position="49"/>
        <end position="68"/>
    </location>
</feature>